<accession>A0A1F7WFF2</accession>
<dbReference type="EC" id="2.5.1.55" evidence="8"/>
<evidence type="ECO:0000256" key="8">
    <source>
        <dbReference type="HAMAP-Rule" id="MF_00056"/>
    </source>
</evidence>
<dbReference type="EMBL" id="MGFH01000246">
    <property type="protein sequence ID" value="OGM00918.1"/>
    <property type="molecule type" value="Genomic_DNA"/>
</dbReference>
<evidence type="ECO:0000256" key="2">
    <source>
        <dbReference type="ARBA" id="ARBA00004756"/>
    </source>
</evidence>
<evidence type="ECO:0000256" key="7">
    <source>
        <dbReference type="ARBA" id="ARBA00049112"/>
    </source>
</evidence>
<comment type="pathway">
    <text evidence="3 8">Carbohydrate biosynthesis; 3-deoxy-D-manno-octulosonate biosynthesis; 3-deoxy-D-manno-octulosonate from D-ribulose 5-phosphate: step 2/3.</text>
</comment>
<comment type="subcellular location">
    <subcellularLocation>
        <location evidence="1 8">Cytoplasm</location>
    </subcellularLocation>
</comment>
<comment type="catalytic activity">
    <reaction evidence="7 8">
        <text>D-arabinose 5-phosphate + phosphoenolpyruvate + H2O = 3-deoxy-alpha-D-manno-2-octulosonate-8-phosphate + phosphate</text>
        <dbReference type="Rhea" id="RHEA:14053"/>
        <dbReference type="ChEBI" id="CHEBI:15377"/>
        <dbReference type="ChEBI" id="CHEBI:43474"/>
        <dbReference type="ChEBI" id="CHEBI:57693"/>
        <dbReference type="ChEBI" id="CHEBI:58702"/>
        <dbReference type="ChEBI" id="CHEBI:85985"/>
        <dbReference type="EC" id="2.5.1.55"/>
    </reaction>
</comment>
<dbReference type="HAMAP" id="MF_00056">
    <property type="entry name" value="KDO8P_synth"/>
    <property type="match status" value="1"/>
</dbReference>
<reference evidence="10 11" key="1">
    <citation type="journal article" date="2016" name="Nat. Commun.">
        <title>Thousands of microbial genomes shed light on interconnected biogeochemical processes in an aquifer system.</title>
        <authorList>
            <person name="Anantharaman K."/>
            <person name="Brown C.T."/>
            <person name="Hug L.A."/>
            <person name="Sharon I."/>
            <person name="Castelle C.J."/>
            <person name="Probst A.J."/>
            <person name="Thomas B.C."/>
            <person name="Singh A."/>
            <person name="Wilkins M.J."/>
            <person name="Karaoz U."/>
            <person name="Brodie E.L."/>
            <person name="Williams K.H."/>
            <person name="Hubbard S.S."/>
            <person name="Banfield J.F."/>
        </authorList>
    </citation>
    <scope>NUCLEOTIDE SEQUENCE [LARGE SCALE GENOMIC DNA]</scope>
</reference>
<dbReference type="NCBIfam" id="TIGR01362">
    <property type="entry name" value="KDO8P_synth"/>
    <property type="match status" value="1"/>
</dbReference>
<dbReference type="NCBIfam" id="NF003543">
    <property type="entry name" value="PRK05198.1"/>
    <property type="match status" value="1"/>
</dbReference>
<evidence type="ECO:0000256" key="4">
    <source>
        <dbReference type="ARBA" id="ARBA00010499"/>
    </source>
</evidence>
<comment type="pathway">
    <text evidence="2">Bacterial outer membrane biogenesis; lipopolysaccharide biosynthesis.</text>
</comment>
<evidence type="ECO:0000256" key="6">
    <source>
        <dbReference type="ARBA" id="ARBA00022679"/>
    </source>
</evidence>
<comment type="caution">
    <text evidence="10">The sequence shown here is derived from an EMBL/GenBank/DDBJ whole genome shotgun (WGS) entry which is preliminary data.</text>
</comment>
<organism evidence="10 11">
    <name type="scientific">Candidatus Wallbacteria bacterium GWC2_49_35</name>
    <dbReference type="NCBI Taxonomy" id="1817813"/>
    <lineage>
        <taxon>Bacteria</taxon>
        <taxon>Candidatus Walliibacteriota</taxon>
    </lineage>
</organism>
<evidence type="ECO:0000256" key="3">
    <source>
        <dbReference type="ARBA" id="ARBA00004845"/>
    </source>
</evidence>
<dbReference type="GO" id="GO:0005737">
    <property type="term" value="C:cytoplasm"/>
    <property type="evidence" value="ECO:0007669"/>
    <property type="project" value="UniProtKB-SubCell"/>
</dbReference>
<dbReference type="GO" id="GO:0019294">
    <property type="term" value="P:keto-3-deoxy-D-manno-octulosonic acid biosynthetic process"/>
    <property type="evidence" value="ECO:0007669"/>
    <property type="project" value="UniProtKB-UniRule"/>
</dbReference>
<dbReference type="InterPro" id="IPR013785">
    <property type="entry name" value="Aldolase_TIM"/>
</dbReference>
<gene>
    <name evidence="8" type="primary">kdsA</name>
    <name evidence="10" type="ORF">A2008_09705</name>
</gene>
<dbReference type="STRING" id="1817813.A2008_09705"/>
<dbReference type="Proteomes" id="UP000178735">
    <property type="component" value="Unassembled WGS sequence"/>
</dbReference>
<keyword evidence="6 8" id="KW-0808">Transferase</keyword>
<evidence type="ECO:0000256" key="5">
    <source>
        <dbReference type="ARBA" id="ARBA00022490"/>
    </source>
</evidence>
<name>A0A1F7WFF2_9BACT</name>
<comment type="similarity">
    <text evidence="4 8">Belongs to the KdsA family.</text>
</comment>
<sequence>MLKDTKKINIAGDVFIGGDSRLCIIAGPCVIENIDMLHAACSFLKNETEKAGFSYVFKTSYDKANRTSLKGYRGPGLEKGLEMIAEVKKKHAVPVLVDVHEASQIGPAAEVADILQVPAFLCRQTDFIAAVARSGKCVNIKKGQFVAPGDARYMVEKALEAGNDRVILTERGYSFGYNNLVFDPRSLYFMRKTGFPVVFDATHCVQMPSATGGTSGGVRELVLPYARSAYAMGVDGLFLEAHPDPDSALCDGPNMLDFTLFTELMRQLNELGAGIYNRI</sequence>
<evidence type="ECO:0000256" key="1">
    <source>
        <dbReference type="ARBA" id="ARBA00004496"/>
    </source>
</evidence>
<dbReference type="PANTHER" id="PTHR21057">
    <property type="entry name" value="PHOSPHO-2-DEHYDRO-3-DEOXYHEPTONATE ALDOLASE"/>
    <property type="match status" value="1"/>
</dbReference>
<protein>
    <recommendedName>
        <fullName evidence="8">2-dehydro-3-deoxyphosphooctonate aldolase</fullName>
        <ecNumber evidence="8">2.5.1.55</ecNumber>
    </recommendedName>
    <alternativeName>
        <fullName evidence="8">3-deoxy-D-manno-octulosonic acid 8-phosphate synthase</fullName>
    </alternativeName>
    <alternativeName>
        <fullName evidence="8">KDO-8-phosphate synthase</fullName>
        <shortName evidence="8">KDO 8-P synthase</shortName>
        <shortName evidence="8">KDOPS</shortName>
    </alternativeName>
    <alternativeName>
        <fullName evidence="8">Phospho-2-dehydro-3-deoxyoctonate aldolase</fullName>
    </alternativeName>
</protein>
<evidence type="ECO:0000259" key="9">
    <source>
        <dbReference type="Pfam" id="PF00793"/>
    </source>
</evidence>
<dbReference type="InterPro" id="IPR006269">
    <property type="entry name" value="KDO8P_synthase"/>
</dbReference>
<dbReference type="InterPro" id="IPR006218">
    <property type="entry name" value="DAHP1/KDSA"/>
</dbReference>
<dbReference type="Gene3D" id="3.20.20.70">
    <property type="entry name" value="Aldolase class I"/>
    <property type="match status" value="1"/>
</dbReference>
<feature type="domain" description="DAHP synthetase I/KDSA" evidence="9">
    <location>
        <begin position="9"/>
        <end position="271"/>
    </location>
</feature>
<dbReference type="UniPathway" id="UPA00357">
    <property type="reaction ID" value="UER00474"/>
</dbReference>
<dbReference type="UniPathway" id="UPA00030"/>
<proteinExistence type="inferred from homology"/>
<keyword evidence="8" id="KW-0448">Lipopolysaccharide biosynthesis</keyword>
<dbReference type="AlphaFoldDB" id="A0A1F7WFF2"/>
<keyword evidence="5 8" id="KW-0963">Cytoplasm</keyword>
<evidence type="ECO:0000313" key="10">
    <source>
        <dbReference type="EMBL" id="OGM00918.1"/>
    </source>
</evidence>
<dbReference type="Pfam" id="PF00793">
    <property type="entry name" value="DAHP_synth_1"/>
    <property type="match status" value="1"/>
</dbReference>
<evidence type="ECO:0000313" key="11">
    <source>
        <dbReference type="Proteomes" id="UP000178735"/>
    </source>
</evidence>
<dbReference type="GO" id="GO:0008676">
    <property type="term" value="F:3-deoxy-8-phosphooctulonate synthase activity"/>
    <property type="evidence" value="ECO:0007669"/>
    <property type="project" value="UniProtKB-UniRule"/>
</dbReference>
<dbReference type="SUPFAM" id="SSF51569">
    <property type="entry name" value="Aldolase"/>
    <property type="match status" value="1"/>
</dbReference>